<organism evidence="1 2">
    <name type="scientific">Sphagnum jensenii</name>
    <dbReference type="NCBI Taxonomy" id="128206"/>
    <lineage>
        <taxon>Eukaryota</taxon>
        <taxon>Viridiplantae</taxon>
        <taxon>Streptophyta</taxon>
        <taxon>Embryophyta</taxon>
        <taxon>Bryophyta</taxon>
        <taxon>Sphagnophytina</taxon>
        <taxon>Sphagnopsida</taxon>
        <taxon>Sphagnales</taxon>
        <taxon>Sphagnaceae</taxon>
        <taxon>Sphagnum</taxon>
    </lineage>
</organism>
<dbReference type="SUPFAM" id="SSF48371">
    <property type="entry name" value="ARM repeat"/>
    <property type="match status" value="1"/>
</dbReference>
<dbReference type="Proteomes" id="UP001497444">
    <property type="component" value="Chromosome 12"/>
</dbReference>
<gene>
    <name evidence="1" type="ORF">CSSPJE1EN1_LOCUS5095</name>
</gene>
<keyword evidence="2" id="KW-1185">Reference proteome</keyword>
<dbReference type="InterPro" id="IPR039874">
    <property type="entry name" value="WAPL"/>
</dbReference>
<dbReference type="InterPro" id="IPR022771">
    <property type="entry name" value="WAPL_C"/>
</dbReference>
<accession>A0ABP0W221</accession>
<protein>
    <submittedName>
        <fullName evidence="1">Uncharacterized protein</fullName>
    </submittedName>
</protein>
<dbReference type="Pfam" id="PF07814">
    <property type="entry name" value="WAPL"/>
    <property type="match status" value="1"/>
</dbReference>
<sequence length="905" mass="98236">MIVRTYQRRHRIGRSLSDGCGGDGSSQSQDSPWCSSQEAGFPSSFPSSQVLFLRPFFLSIEAQQHHRFGDEFEGRSTREGLVRNNDNIRVLKSFKDRSAWSNKVTSTGSIWGGPTTPVTSTLLEAQESGEMMEHMDEANFALDGLRPEQPLRIQRASLQSVLSLCGSMQRRRILRTHSLVKPLLDAVVALPTDDSPLALAAAAVLYFLALDGQNEELFDSVGCVQFLMRLLGSSPPQPPKKSSFSIGNKLAGLGTRMKTGSAGMAAVDQGGAAVVAEVHELFAREEKIDDNQDEWSGYLLGQELTAKWLALLTLEKACLSTVVLEDKSGAARKADGFFKERLRELGGLDTICNLAASCLCNLQDALEEEETEEDKRSRGFKALEKCEKNGGVGMLLRCLRVMENVTFLSELNQRHLLELRLRRGQGDAPASFVGLVINTIKVLSGIGTKSSVHFNKHDSAGASTVKPKGVMSFSSLPDRTSAGSGDVTSAGSDLIKRSHGKPLFRFSKPAENLVESSSGRTVTCSTAMGNGKALIKRIPVSARSQHTQELVSLSSSSWFSKLHEHPQKVSPSKRKESLDMEDSQDPFAFDEVDLDLGFEKGSKKKSRKAGKAVQLEEVSDASKANQDRRENSVANGKDDGTVEGSISSYAAVYNDCLLSAVKVLMNLTNDNPIGCCQVAVCGGLGVIASLLVAHFPSPQSGLQEEGLEHRIGSLQHGSSEMLEGKSGQADQDLDLVVVALGVLCNLVEKDEGNRARLATLEVDLPSYVTLKEGSVLHDSSMIALLCALFLSKHGAGEAAEAVEEKIAMEIDVEEKFKQGEREAEDMIVEAYAALLLAFLSRESDRARFAIAQHLPGDDLTALVPVLERFVAFHLSLNMLSQETHRAVKDVIDSCRQPLLVMPLLT</sequence>
<dbReference type="InterPro" id="IPR011989">
    <property type="entry name" value="ARM-like"/>
</dbReference>
<name>A0ABP0W221_9BRYO</name>
<evidence type="ECO:0000313" key="2">
    <source>
        <dbReference type="Proteomes" id="UP001497444"/>
    </source>
</evidence>
<dbReference type="InterPro" id="IPR016024">
    <property type="entry name" value="ARM-type_fold"/>
</dbReference>
<reference evidence="1" key="1">
    <citation type="submission" date="2024-02" db="EMBL/GenBank/DDBJ databases">
        <authorList>
            <consortium name="ELIXIR-Norway"/>
            <consortium name="Elixir Norway"/>
        </authorList>
    </citation>
    <scope>NUCLEOTIDE SEQUENCE</scope>
</reference>
<dbReference type="PANTHER" id="PTHR22100">
    <property type="entry name" value="WINGS APART-LIKE PROTEIN HOMOLOG"/>
    <property type="match status" value="1"/>
</dbReference>
<evidence type="ECO:0000313" key="1">
    <source>
        <dbReference type="EMBL" id="CAK9259617.1"/>
    </source>
</evidence>
<dbReference type="Gene3D" id="1.25.10.10">
    <property type="entry name" value="Leucine-rich Repeat Variant"/>
    <property type="match status" value="2"/>
</dbReference>
<dbReference type="PANTHER" id="PTHR22100:SF13">
    <property type="entry name" value="WINGS APART-LIKE PROTEIN HOMOLOG"/>
    <property type="match status" value="1"/>
</dbReference>
<proteinExistence type="predicted"/>
<dbReference type="EMBL" id="OZ020107">
    <property type="protein sequence ID" value="CAK9259617.1"/>
    <property type="molecule type" value="Genomic_DNA"/>
</dbReference>